<gene>
    <name evidence="1" type="ORF">FOF46_10365</name>
</gene>
<feature type="non-terminal residue" evidence="1">
    <location>
        <position position="62"/>
    </location>
</feature>
<accession>A0A554VLR0</accession>
<reference evidence="1 2" key="1">
    <citation type="submission" date="2019-07" db="EMBL/GenBank/DDBJ databases">
        <title>The draft genome sequence of Aquimarina algiphila M91.</title>
        <authorList>
            <person name="Meng X."/>
        </authorList>
    </citation>
    <scope>NUCLEOTIDE SEQUENCE [LARGE SCALE GENOMIC DNA]</scope>
    <source>
        <strain evidence="1 2">M91</strain>
    </source>
</reference>
<evidence type="ECO:0000313" key="2">
    <source>
        <dbReference type="Proteomes" id="UP000318833"/>
    </source>
</evidence>
<comment type="caution">
    <text evidence="1">The sequence shown here is derived from an EMBL/GenBank/DDBJ whole genome shotgun (WGS) entry which is preliminary data.</text>
</comment>
<sequence length="62" mass="7069">MKIKIPLIVLIFTIIQNYAQELSIDADIRPRLEYLNGFGSLLPDGVDAGLFVQQRSRLKFGY</sequence>
<name>A0A554VLR0_9FLAO</name>
<dbReference type="AlphaFoldDB" id="A0A554VLR0"/>
<evidence type="ECO:0000313" key="1">
    <source>
        <dbReference type="EMBL" id="TSE09075.1"/>
    </source>
</evidence>
<keyword evidence="2" id="KW-1185">Reference proteome</keyword>
<organism evidence="1 2">
    <name type="scientific">Aquimarina algiphila</name>
    <dbReference type="NCBI Taxonomy" id="2047982"/>
    <lineage>
        <taxon>Bacteria</taxon>
        <taxon>Pseudomonadati</taxon>
        <taxon>Bacteroidota</taxon>
        <taxon>Flavobacteriia</taxon>
        <taxon>Flavobacteriales</taxon>
        <taxon>Flavobacteriaceae</taxon>
        <taxon>Aquimarina</taxon>
    </lineage>
</organism>
<protein>
    <submittedName>
        <fullName evidence="1">Uncharacterized protein</fullName>
    </submittedName>
</protein>
<dbReference type="Proteomes" id="UP000318833">
    <property type="component" value="Unassembled WGS sequence"/>
</dbReference>
<proteinExistence type="predicted"/>
<dbReference type="EMBL" id="VLNR01000017">
    <property type="protein sequence ID" value="TSE09075.1"/>
    <property type="molecule type" value="Genomic_DNA"/>
</dbReference>